<dbReference type="Pfam" id="PF13581">
    <property type="entry name" value="HATPase_c_2"/>
    <property type="match status" value="1"/>
</dbReference>
<dbReference type="Gene3D" id="3.30.565.10">
    <property type="entry name" value="Histidine kinase-like ATPase, C-terminal domain"/>
    <property type="match status" value="1"/>
</dbReference>
<organism evidence="3 4">
    <name type="scientific">Streptomyces ovatisporus</name>
    <dbReference type="NCBI Taxonomy" id="1128682"/>
    <lineage>
        <taxon>Bacteria</taxon>
        <taxon>Bacillati</taxon>
        <taxon>Actinomycetota</taxon>
        <taxon>Actinomycetes</taxon>
        <taxon>Kitasatosporales</taxon>
        <taxon>Streptomycetaceae</taxon>
        <taxon>Streptomyces</taxon>
    </lineage>
</organism>
<dbReference type="CDD" id="cd16936">
    <property type="entry name" value="HATPase_RsbW-like"/>
    <property type="match status" value="1"/>
</dbReference>
<name>A0ABV9A8F2_9ACTN</name>
<keyword evidence="3" id="KW-0067">ATP-binding</keyword>
<dbReference type="Proteomes" id="UP001595997">
    <property type="component" value="Unassembled WGS sequence"/>
</dbReference>
<reference evidence="4" key="1">
    <citation type="journal article" date="2019" name="Int. J. Syst. Evol. Microbiol.">
        <title>The Global Catalogue of Microorganisms (GCM) 10K type strain sequencing project: providing services to taxonomists for standard genome sequencing and annotation.</title>
        <authorList>
            <consortium name="The Broad Institute Genomics Platform"/>
            <consortium name="The Broad Institute Genome Sequencing Center for Infectious Disease"/>
            <person name="Wu L."/>
            <person name="Ma J."/>
        </authorList>
    </citation>
    <scope>NUCLEOTIDE SEQUENCE [LARGE SCALE GENOMIC DNA]</scope>
    <source>
        <strain evidence="4">CGMCC 4.7357</strain>
    </source>
</reference>
<feature type="domain" description="Histidine kinase/HSP90-like ATPase" evidence="2">
    <location>
        <begin position="35"/>
        <end position="143"/>
    </location>
</feature>
<evidence type="ECO:0000313" key="4">
    <source>
        <dbReference type="Proteomes" id="UP001595997"/>
    </source>
</evidence>
<dbReference type="RefSeq" id="WP_386449415.1">
    <property type="nucleotide sequence ID" value="NZ_JBHSFH010000007.1"/>
</dbReference>
<keyword evidence="4" id="KW-1185">Reference proteome</keyword>
<dbReference type="GO" id="GO:0005524">
    <property type="term" value="F:ATP binding"/>
    <property type="evidence" value="ECO:0007669"/>
    <property type="project" value="UniProtKB-KW"/>
</dbReference>
<evidence type="ECO:0000259" key="2">
    <source>
        <dbReference type="Pfam" id="PF13581"/>
    </source>
</evidence>
<gene>
    <name evidence="3" type="ORF">ACFPA8_17575</name>
</gene>
<dbReference type="PANTHER" id="PTHR35526">
    <property type="entry name" value="ANTI-SIGMA-F FACTOR RSBW-RELATED"/>
    <property type="match status" value="1"/>
</dbReference>
<dbReference type="EMBL" id="JBHSFH010000007">
    <property type="protein sequence ID" value="MFC4495934.1"/>
    <property type="molecule type" value="Genomic_DNA"/>
</dbReference>
<comment type="caution">
    <text evidence="3">The sequence shown here is derived from an EMBL/GenBank/DDBJ whole genome shotgun (WGS) entry which is preliminary data.</text>
</comment>
<dbReference type="PANTHER" id="PTHR35526:SF3">
    <property type="entry name" value="ANTI-SIGMA-F FACTOR RSBW"/>
    <property type="match status" value="1"/>
</dbReference>
<sequence length="154" mass="16562">MSADDTAEVSAPQAELHRRQLARRCCVTLTIPLLAEPEALAPVRHRVGAWFELWDLPELTETARLCVSELLTNVIVHIGTGTPATFHASMAGPHPRLSLTDPVPGPLPAPRLPGTKAESGRGLALLEALTHRWGVTQHGAAKTIWCELSSDSTV</sequence>
<keyword evidence="1" id="KW-0723">Serine/threonine-protein kinase</keyword>
<evidence type="ECO:0000313" key="3">
    <source>
        <dbReference type="EMBL" id="MFC4495934.1"/>
    </source>
</evidence>
<dbReference type="InterPro" id="IPR050267">
    <property type="entry name" value="Anti-sigma-factor_SerPK"/>
</dbReference>
<protein>
    <submittedName>
        <fullName evidence="3">ATP-binding protein</fullName>
    </submittedName>
</protein>
<dbReference type="InterPro" id="IPR036890">
    <property type="entry name" value="HATPase_C_sf"/>
</dbReference>
<evidence type="ECO:0000256" key="1">
    <source>
        <dbReference type="ARBA" id="ARBA00022527"/>
    </source>
</evidence>
<accession>A0ABV9A8F2</accession>
<keyword evidence="1" id="KW-0808">Transferase</keyword>
<dbReference type="InterPro" id="IPR003594">
    <property type="entry name" value="HATPase_dom"/>
</dbReference>
<keyword evidence="3" id="KW-0547">Nucleotide-binding</keyword>
<keyword evidence="1" id="KW-0418">Kinase</keyword>
<proteinExistence type="predicted"/>